<evidence type="ECO:0000313" key="10">
    <source>
        <dbReference type="Proteomes" id="UP000234331"/>
    </source>
</evidence>
<protein>
    <submittedName>
        <fullName evidence="9">ABC-type nitrate/sulfonate/bicarbonate transport system, periplasmic component</fullName>
    </submittedName>
</protein>
<dbReference type="InterPro" id="IPR010067">
    <property type="entry name" value="ABC_SsuA_sub-bd"/>
</dbReference>
<dbReference type="Proteomes" id="UP000234331">
    <property type="component" value="Unassembled WGS sequence"/>
</dbReference>
<keyword evidence="8" id="KW-0472">Membrane</keyword>
<keyword evidence="7" id="KW-0732">Signal</keyword>
<dbReference type="Pfam" id="PF13379">
    <property type="entry name" value="NMT1_2"/>
    <property type="match status" value="1"/>
</dbReference>
<dbReference type="Gene3D" id="3.40.190.10">
    <property type="entry name" value="Periplasmic binding protein-like II"/>
    <property type="match status" value="2"/>
</dbReference>
<organism evidence="9 10">
    <name type="scientific">Frankia canadensis</name>
    <dbReference type="NCBI Taxonomy" id="1836972"/>
    <lineage>
        <taxon>Bacteria</taxon>
        <taxon>Bacillati</taxon>
        <taxon>Actinomycetota</taxon>
        <taxon>Actinomycetes</taxon>
        <taxon>Frankiales</taxon>
        <taxon>Frankiaceae</taxon>
        <taxon>Frankia</taxon>
    </lineage>
</organism>
<proteinExistence type="inferred from homology"/>
<keyword evidence="4" id="KW-0813">Transport</keyword>
<sequence length="384" mass="40069">MLTIPMASIDLRGVGRTARVNWGFFMKPSRLWRALTPLITAGALALAVVGCSSSGSDETSSASATPGQASGTLRLGYFPNLTHAPALYGVEKGIFAKNLGSGVTLKTSTFNSGTQEAEAILSGALDAAYIGPNPAANSFIKSHGEAIRIVSGATSGGASLVVRPDITSVAQLKGKTLATPGLANTQDVALRYFLKKNDLSTDTQGGGDVSIKPQDNSLTVDAFTNKAIDGAWVPEPTASRLVAAGGKVLVNEADQWPETKGQFVTTVLLVRTDYLKKNPEIVRRLVAANVESINGLNADRDASAKVTNTALGKLAGKPLSDAVLTSAWKSLTFTPDPIAASLLLSAKHQQELGLIKDPKLDGIFDLTILNDILSKQGKPTVSDS</sequence>
<reference evidence="9 10" key="1">
    <citation type="submission" date="2017-06" db="EMBL/GenBank/DDBJ databases">
        <authorList>
            <person name="Kim H.J."/>
            <person name="Triplett B.A."/>
        </authorList>
    </citation>
    <scope>NUCLEOTIDE SEQUENCE [LARGE SCALE GENOMIC DNA]</scope>
    <source>
        <strain evidence="9">FRACA_ARgP5</strain>
    </source>
</reference>
<evidence type="ECO:0000256" key="6">
    <source>
        <dbReference type="ARBA" id="ARBA00022519"/>
    </source>
</evidence>
<evidence type="ECO:0000256" key="5">
    <source>
        <dbReference type="ARBA" id="ARBA00022475"/>
    </source>
</evidence>
<name>A0A2I2L257_9ACTN</name>
<dbReference type="CDD" id="cd13553">
    <property type="entry name" value="PBP2_NrtA_CpmA_like"/>
    <property type="match status" value="1"/>
</dbReference>
<evidence type="ECO:0000313" key="9">
    <source>
        <dbReference type="EMBL" id="SNQ51988.1"/>
    </source>
</evidence>
<dbReference type="GO" id="GO:0042626">
    <property type="term" value="F:ATPase-coupled transmembrane transporter activity"/>
    <property type="evidence" value="ECO:0007669"/>
    <property type="project" value="InterPro"/>
</dbReference>
<evidence type="ECO:0000256" key="7">
    <source>
        <dbReference type="ARBA" id="ARBA00022729"/>
    </source>
</evidence>
<evidence type="ECO:0000256" key="1">
    <source>
        <dbReference type="ARBA" id="ARBA00004418"/>
    </source>
</evidence>
<dbReference type="GO" id="GO:0005886">
    <property type="term" value="C:plasma membrane"/>
    <property type="evidence" value="ECO:0007669"/>
    <property type="project" value="UniProtKB-SubCell"/>
</dbReference>
<comment type="subcellular location">
    <subcellularLocation>
        <location evidence="2">Cell inner membrane</location>
    </subcellularLocation>
    <subcellularLocation>
        <location evidence="1">Periplasm</location>
    </subcellularLocation>
</comment>
<evidence type="ECO:0000256" key="3">
    <source>
        <dbReference type="ARBA" id="ARBA00010742"/>
    </source>
</evidence>
<dbReference type="SUPFAM" id="SSF53850">
    <property type="entry name" value="Periplasmic binding protein-like II"/>
    <property type="match status" value="1"/>
</dbReference>
<dbReference type="EMBL" id="FZMO01000557">
    <property type="protein sequence ID" value="SNQ51988.1"/>
    <property type="molecule type" value="Genomic_DNA"/>
</dbReference>
<evidence type="ECO:0000256" key="2">
    <source>
        <dbReference type="ARBA" id="ARBA00004533"/>
    </source>
</evidence>
<evidence type="ECO:0000256" key="8">
    <source>
        <dbReference type="ARBA" id="ARBA00023136"/>
    </source>
</evidence>
<dbReference type="GO" id="GO:0042597">
    <property type="term" value="C:periplasmic space"/>
    <property type="evidence" value="ECO:0007669"/>
    <property type="project" value="UniProtKB-SubCell"/>
</dbReference>
<dbReference type="PANTHER" id="PTHR30024:SF47">
    <property type="entry name" value="TAURINE-BINDING PERIPLASMIC PROTEIN"/>
    <property type="match status" value="1"/>
</dbReference>
<dbReference type="AlphaFoldDB" id="A0A2I2L257"/>
<dbReference type="InterPro" id="IPR044527">
    <property type="entry name" value="NrtA/CpmA_ABC-bd_dom"/>
</dbReference>
<keyword evidence="10" id="KW-1185">Reference proteome</keyword>
<evidence type="ECO:0000256" key="4">
    <source>
        <dbReference type="ARBA" id="ARBA00022448"/>
    </source>
</evidence>
<dbReference type="NCBIfam" id="TIGR01728">
    <property type="entry name" value="SsuA_fam"/>
    <property type="match status" value="1"/>
</dbReference>
<comment type="similarity">
    <text evidence="3">Belongs to the bacterial solute-binding protein SsuA/TauA family.</text>
</comment>
<keyword evidence="6" id="KW-0997">Cell inner membrane</keyword>
<dbReference type="PANTHER" id="PTHR30024">
    <property type="entry name" value="ALIPHATIC SULFONATES-BINDING PROTEIN-RELATED"/>
    <property type="match status" value="1"/>
</dbReference>
<gene>
    <name evidence="9" type="ORF">FRACA_890016</name>
</gene>
<keyword evidence="5" id="KW-1003">Cell membrane</keyword>
<accession>A0A2I2L257</accession>